<evidence type="ECO:0000256" key="4">
    <source>
        <dbReference type="ARBA" id="ARBA00022840"/>
    </source>
</evidence>
<evidence type="ECO:0000259" key="6">
    <source>
        <dbReference type="Pfam" id="PF00005"/>
    </source>
</evidence>
<dbReference type="GO" id="GO:0005524">
    <property type="term" value="F:ATP binding"/>
    <property type="evidence" value="ECO:0007669"/>
    <property type="project" value="UniProtKB-KW"/>
</dbReference>
<evidence type="ECO:0000313" key="7">
    <source>
        <dbReference type="EMBL" id="MBF4769760.1"/>
    </source>
</evidence>
<proteinExistence type="predicted"/>
<feature type="region of interest" description="Disordered" evidence="5">
    <location>
        <begin position="64"/>
        <end position="89"/>
    </location>
</feature>
<dbReference type="Pfam" id="PF00005">
    <property type="entry name" value="ABC_tran"/>
    <property type="match status" value="1"/>
</dbReference>
<keyword evidence="8" id="KW-1185">Reference proteome</keyword>
<evidence type="ECO:0000256" key="5">
    <source>
        <dbReference type="SAM" id="MobiDB-lite"/>
    </source>
</evidence>
<dbReference type="GO" id="GO:0016887">
    <property type="term" value="F:ATP hydrolysis activity"/>
    <property type="evidence" value="ECO:0007669"/>
    <property type="project" value="InterPro"/>
</dbReference>
<gene>
    <name evidence="7" type="ORF">ISU10_18475</name>
</gene>
<evidence type="ECO:0000256" key="1">
    <source>
        <dbReference type="ARBA" id="ARBA00022448"/>
    </source>
</evidence>
<feature type="domain" description="ABC transporter" evidence="6">
    <location>
        <begin position="28"/>
        <end position="64"/>
    </location>
</feature>
<dbReference type="InterPro" id="IPR027417">
    <property type="entry name" value="P-loop_NTPase"/>
</dbReference>
<dbReference type="Proteomes" id="UP000660668">
    <property type="component" value="Unassembled WGS sequence"/>
</dbReference>
<comment type="caution">
    <text evidence="7">The sequence shown here is derived from an EMBL/GenBank/DDBJ whole genome shotgun (WGS) entry which is preliminary data.</text>
</comment>
<keyword evidence="1" id="KW-0813">Transport</keyword>
<evidence type="ECO:0000256" key="3">
    <source>
        <dbReference type="ARBA" id="ARBA00022741"/>
    </source>
</evidence>
<evidence type="ECO:0000313" key="8">
    <source>
        <dbReference type="Proteomes" id="UP000660668"/>
    </source>
</evidence>
<organism evidence="7 8">
    <name type="scientific">Nocardioides agariphilus</name>
    <dbReference type="NCBI Taxonomy" id="433664"/>
    <lineage>
        <taxon>Bacteria</taxon>
        <taxon>Bacillati</taxon>
        <taxon>Actinomycetota</taxon>
        <taxon>Actinomycetes</taxon>
        <taxon>Propionibacteriales</taxon>
        <taxon>Nocardioidaceae</taxon>
        <taxon>Nocardioides</taxon>
    </lineage>
</organism>
<keyword evidence="4 7" id="KW-0067">ATP-binding</keyword>
<name>A0A930VRZ1_9ACTN</name>
<dbReference type="EMBL" id="JADKPO010000031">
    <property type="protein sequence ID" value="MBF4769760.1"/>
    <property type="molecule type" value="Genomic_DNA"/>
</dbReference>
<protein>
    <submittedName>
        <fullName evidence="7">ATP-binding cassette domain-containing protein</fullName>
    </submittedName>
</protein>
<reference evidence="7" key="1">
    <citation type="submission" date="2020-11" db="EMBL/GenBank/DDBJ databases">
        <title>Nocardioides cynanchi sp. nov., isolated from soil of rhizosphere of Cynanchum wilfordii.</title>
        <authorList>
            <person name="Lee J.-S."/>
            <person name="Suh M.K."/>
            <person name="Kim J.-S."/>
        </authorList>
    </citation>
    <scope>NUCLEOTIDE SEQUENCE</scope>
    <source>
        <strain evidence="7">KCTC 19276</strain>
    </source>
</reference>
<dbReference type="PANTHER" id="PTHR43790">
    <property type="entry name" value="CARBOHYDRATE TRANSPORT ATP-BINDING PROTEIN MG119-RELATED"/>
    <property type="match status" value="1"/>
</dbReference>
<dbReference type="SUPFAM" id="SSF52540">
    <property type="entry name" value="P-loop containing nucleoside triphosphate hydrolases"/>
    <property type="match status" value="1"/>
</dbReference>
<dbReference type="Gene3D" id="3.40.50.300">
    <property type="entry name" value="P-loop containing nucleotide triphosphate hydrolases"/>
    <property type="match status" value="1"/>
</dbReference>
<dbReference type="PANTHER" id="PTHR43790:SF9">
    <property type="entry name" value="GALACTOFURANOSE TRANSPORTER ATP-BINDING PROTEIN YTFR"/>
    <property type="match status" value="1"/>
</dbReference>
<keyword evidence="2" id="KW-0677">Repeat</keyword>
<sequence length="89" mass="8964">MERPTVSAGSGLVLSGISKHFGEACALAGVDFTASAGEVHALLGQNGSGKSTLVKIITGSMPPTARPPWNCGAVRSPSPSDLRTSTESP</sequence>
<accession>A0A930VRZ1</accession>
<dbReference type="AlphaFoldDB" id="A0A930VRZ1"/>
<feature type="compositionally biased region" description="Polar residues" evidence="5">
    <location>
        <begin position="77"/>
        <end position="89"/>
    </location>
</feature>
<dbReference type="InterPro" id="IPR050107">
    <property type="entry name" value="ABC_carbohydrate_import_ATPase"/>
</dbReference>
<keyword evidence="3" id="KW-0547">Nucleotide-binding</keyword>
<dbReference type="InterPro" id="IPR003439">
    <property type="entry name" value="ABC_transporter-like_ATP-bd"/>
</dbReference>
<evidence type="ECO:0000256" key="2">
    <source>
        <dbReference type="ARBA" id="ARBA00022737"/>
    </source>
</evidence>